<evidence type="ECO:0000256" key="1">
    <source>
        <dbReference type="SAM" id="SignalP"/>
    </source>
</evidence>
<sequence length="155" mass="18106">MHGLRLREALYVLFASIVHATNVDCWRNGGYMWPIDVKNIGCVCLDARWSDGNRVYALSLASRVDSSNVLQTPNFSKCVESSLVREESIRILAETKCGFLRSIRESFQTFYKVLLRDSSRLEPFQNRFKILQRPMVLHQATWNRFFPFQNRFGSY</sequence>
<comment type="caution">
    <text evidence="2">The sequence shown here is derived from an EMBL/GenBank/DDBJ whole genome shotgun (WGS) entry which is preliminary data.</text>
</comment>
<feature type="signal peptide" evidence="1">
    <location>
        <begin position="1"/>
        <end position="20"/>
    </location>
</feature>
<name>A0ABU6ZE40_9FABA</name>
<organism evidence="2 3">
    <name type="scientific">Stylosanthes scabra</name>
    <dbReference type="NCBI Taxonomy" id="79078"/>
    <lineage>
        <taxon>Eukaryota</taxon>
        <taxon>Viridiplantae</taxon>
        <taxon>Streptophyta</taxon>
        <taxon>Embryophyta</taxon>
        <taxon>Tracheophyta</taxon>
        <taxon>Spermatophyta</taxon>
        <taxon>Magnoliopsida</taxon>
        <taxon>eudicotyledons</taxon>
        <taxon>Gunneridae</taxon>
        <taxon>Pentapetalae</taxon>
        <taxon>rosids</taxon>
        <taxon>fabids</taxon>
        <taxon>Fabales</taxon>
        <taxon>Fabaceae</taxon>
        <taxon>Papilionoideae</taxon>
        <taxon>50 kb inversion clade</taxon>
        <taxon>dalbergioids sensu lato</taxon>
        <taxon>Dalbergieae</taxon>
        <taxon>Pterocarpus clade</taxon>
        <taxon>Stylosanthes</taxon>
    </lineage>
</organism>
<dbReference type="Proteomes" id="UP001341840">
    <property type="component" value="Unassembled WGS sequence"/>
</dbReference>
<reference evidence="2 3" key="1">
    <citation type="journal article" date="2023" name="Plants (Basel)">
        <title>Bridging the Gap: Combining Genomics and Transcriptomics Approaches to Understand Stylosanthes scabra, an Orphan Legume from the Brazilian Caatinga.</title>
        <authorList>
            <person name="Ferreira-Neto J.R.C."/>
            <person name="da Silva M.D."/>
            <person name="Binneck E."/>
            <person name="de Melo N.F."/>
            <person name="da Silva R.H."/>
            <person name="de Melo A.L.T.M."/>
            <person name="Pandolfi V."/>
            <person name="Bustamante F.O."/>
            <person name="Brasileiro-Vidal A.C."/>
            <person name="Benko-Iseppon A.M."/>
        </authorList>
    </citation>
    <scope>NUCLEOTIDE SEQUENCE [LARGE SCALE GENOMIC DNA]</scope>
    <source>
        <tissue evidence="2">Leaves</tissue>
    </source>
</reference>
<gene>
    <name evidence="2" type="ORF">PIB30_042876</name>
</gene>
<feature type="chain" id="PRO_5046394419" evidence="1">
    <location>
        <begin position="21"/>
        <end position="155"/>
    </location>
</feature>
<evidence type="ECO:0000313" key="3">
    <source>
        <dbReference type="Proteomes" id="UP001341840"/>
    </source>
</evidence>
<keyword evidence="1" id="KW-0732">Signal</keyword>
<keyword evidence="3" id="KW-1185">Reference proteome</keyword>
<evidence type="ECO:0000313" key="2">
    <source>
        <dbReference type="EMBL" id="MED6220225.1"/>
    </source>
</evidence>
<accession>A0ABU6ZE40</accession>
<proteinExistence type="predicted"/>
<protein>
    <submittedName>
        <fullName evidence="2">Uncharacterized protein</fullName>
    </submittedName>
</protein>
<dbReference type="EMBL" id="JASCZI010272107">
    <property type="protein sequence ID" value="MED6220225.1"/>
    <property type="molecule type" value="Genomic_DNA"/>
</dbReference>